<protein>
    <submittedName>
        <fullName evidence="1">Uncharacterized protein</fullName>
    </submittedName>
</protein>
<dbReference type="HOGENOM" id="CLU_1770904_0_0_1"/>
<evidence type="ECO:0000313" key="1">
    <source>
        <dbReference type="EnsemblPlants" id="OB01G10160.1"/>
    </source>
</evidence>
<dbReference type="InterPro" id="IPR037734">
    <property type="entry name" value="Thylakoid_lumenal_17.9"/>
</dbReference>
<sequence>MTSSLSSAAAAACCKRGGGSSSSNPPPPPVARVISSSRRKVVLLLSAAAVVPAGAGAGQASTPYSQSQSQQQFGLDAKGRIRACPSTNPGCVSTNPTVGASCSLASPLIVPANTNTMPDKAAAAAVSNHAYIDLITPLNYSIYIYAY</sequence>
<dbReference type="Gramene" id="OB01G10160.1">
    <property type="protein sequence ID" value="OB01G10160.1"/>
    <property type="gene ID" value="OB01G10160"/>
</dbReference>
<dbReference type="Proteomes" id="UP000006038">
    <property type="component" value="Chromosome 1"/>
</dbReference>
<proteinExistence type="predicted"/>
<dbReference type="EnsemblPlants" id="OB01G10160.1">
    <property type="protein sequence ID" value="OB01G10160.1"/>
    <property type="gene ID" value="OB01G10160"/>
</dbReference>
<name>J3KVL0_ORYBR</name>
<evidence type="ECO:0000313" key="2">
    <source>
        <dbReference type="Proteomes" id="UP000006038"/>
    </source>
</evidence>
<dbReference type="GO" id="GO:0009543">
    <property type="term" value="C:chloroplast thylakoid lumen"/>
    <property type="evidence" value="ECO:0007669"/>
    <property type="project" value="TreeGrafter"/>
</dbReference>
<accession>J3KVL0</accession>
<organism evidence="1">
    <name type="scientific">Oryza brachyantha</name>
    <name type="common">malo sina</name>
    <dbReference type="NCBI Taxonomy" id="4533"/>
    <lineage>
        <taxon>Eukaryota</taxon>
        <taxon>Viridiplantae</taxon>
        <taxon>Streptophyta</taxon>
        <taxon>Embryophyta</taxon>
        <taxon>Tracheophyta</taxon>
        <taxon>Spermatophyta</taxon>
        <taxon>Magnoliopsida</taxon>
        <taxon>Liliopsida</taxon>
        <taxon>Poales</taxon>
        <taxon>Poaceae</taxon>
        <taxon>BOP clade</taxon>
        <taxon>Oryzoideae</taxon>
        <taxon>Oryzeae</taxon>
        <taxon>Oryzinae</taxon>
        <taxon>Oryza</taxon>
    </lineage>
</organism>
<dbReference type="PANTHER" id="PTHR36783">
    <property type="entry name" value="THYLAKOID LUMENAL 17.9 KDA PROTEIN, CHLOROPLASTIC"/>
    <property type="match status" value="1"/>
</dbReference>
<dbReference type="AlphaFoldDB" id="J3KVL0"/>
<dbReference type="PANTHER" id="PTHR36783:SF2">
    <property type="entry name" value="THYLAKOID LUMENAL 17.9 KDA PROTEIN, CHLOROPLASTIC"/>
    <property type="match status" value="1"/>
</dbReference>
<keyword evidence="2" id="KW-1185">Reference proteome</keyword>
<reference evidence="1" key="2">
    <citation type="submission" date="2013-04" db="UniProtKB">
        <authorList>
            <consortium name="EnsemblPlants"/>
        </authorList>
    </citation>
    <scope>IDENTIFICATION</scope>
</reference>
<reference evidence="1" key="1">
    <citation type="journal article" date="2013" name="Nat. Commun.">
        <title>Whole-genome sequencing of Oryza brachyantha reveals mechanisms underlying Oryza genome evolution.</title>
        <authorList>
            <person name="Chen J."/>
            <person name="Huang Q."/>
            <person name="Gao D."/>
            <person name="Wang J."/>
            <person name="Lang Y."/>
            <person name="Liu T."/>
            <person name="Li B."/>
            <person name="Bai Z."/>
            <person name="Luis Goicoechea J."/>
            <person name="Liang C."/>
            <person name="Chen C."/>
            <person name="Zhang W."/>
            <person name="Sun S."/>
            <person name="Liao Y."/>
            <person name="Zhang X."/>
            <person name="Yang L."/>
            <person name="Song C."/>
            <person name="Wang M."/>
            <person name="Shi J."/>
            <person name="Liu G."/>
            <person name="Liu J."/>
            <person name="Zhou H."/>
            <person name="Zhou W."/>
            <person name="Yu Q."/>
            <person name="An N."/>
            <person name="Chen Y."/>
            <person name="Cai Q."/>
            <person name="Wang B."/>
            <person name="Liu B."/>
            <person name="Min J."/>
            <person name="Huang Y."/>
            <person name="Wu H."/>
            <person name="Li Z."/>
            <person name="Zhang Y."/>
            <person name="Yin Y."/>
            <person name="Song W."/>
            <person name="Jiang J."/>
            <person name="Jackson S.A."/>
            <person name="Wing R.A."/>
            <person name="Wang J."/>
            <person name="Chen M."/>
        </authorList>
    </citation>
    <scope>NUCLEOTIDE SEQUENCE [LARGE SCALE GENOMIC DNA]</scope>
    <source>
        <strain evidence="1">cv. IRGC 101232</strain>
    </source>
</reference>